<keyword evidence="7" id="KW-0313">Glucose metabolism</keyword>
<dbReference type="InterPro" id="IPR036900">
    <property type="entry name" value="A-D-PHexomutase_C_sf"/>
</dbReference>
<dbReference type="PANTHER" id="PTHR45745">
    <property type="entry name" value="PHOSPHOMANNOMUTASE 45A"/>
    <property type="match status" value="1"/>
</dbReference>
<dbReference type="PANTHER" id="PTHR45745:SF1">
    <property type="entry name" value="PHOSPHOGLUCOMUTASE 2B-RELATED"/>
    <property type="match status" value="1"/>
</dbReference>
<evidence type="ECO:0000256" key="15">
    <source>
        <dbReference type="RuleBase" id="RU004326"/>
    </source>
</evidence>
<reference evidence="20 21" key="1">
    <citation type="submission" date="2023-08" db="EMBL/GenBank/DDBJ databases">
        <title>Whole genome sequencing of Staphylococcus chromogenes NNSch 2386.</title>
        <authorList>
            <person name="Kropotov V.S."/>
            <person name="Boriskina E.V."/>
            <person name="Gordinskaya N.A."/>
            <person name="Shkurkina I.S."/>
            <person name="Kryazhev D.V."/>
            <person name="Alekseeva A.E."/>
            <person name="Makhova M.A."/>
        </authorList>
    </citation>
    <scope>NUCLEOTIDE SEQUENCE [LARGE SCALE GENOMIC DNA]</scope>
    <source>
        <strain evidence="20 21">NNSch 2386</strain>
    </source>
</reference>
<gene>
    <name evidence="20" type="ORF">RCF65_04270</name>
</gene>
<dbReference type="GO" id="GO:0006006">
    <property type="term" value="P:glucose metabolic process"/>
    <property type="evidence" value="ECO:0007669"/>
    <property type="project" value="UniProtKB-KW"/>
</dbReference>
<evidence type="ECO:0000256" key="5">
    <source>
        <dbReference type="ARBA" id="ARBA00010231"/>
    </source>
</evidence>
<feature type="domain" description="Alpha-D-phosphohexomutase alpha/beta/alpha" evidence="18">
    <location>
        <begin position="202"/>
        <end position="302"/>
    </location>
</feature>
<dbReference type="SUPFAM" id="SSF53738">
    <property type="entry name" value="Phosphoglucomutase, first 3 domains"/>
    <property type="match status" value="3"/>
</dbReference>
<dbReference type="Pfam" id="PF02879">
    <property type="entry name" value="PGM_PMM_II"/>
    <property type="match status" value="1"/>
</dbReference>
<dbReference type="Pfam" id="PF00408">
    <property type="entry name" value="PGM_PMM_IV"/>
    <property type="match status" value="1"/>
</dbReference>
<evidence type="ECO:0000259" key="18">
    <source>
        <dbReference type="Pfam" id="PF02879"/>
    </source>
</evidence>
<dbReference type="InterPro" id="IPR005845">
    <property type="entry name" value="A-D-PHexomutase_a/b/a-II"/>
</dbReference>
<dbReference type="CDD" id="cd05799">
    <property type="entry name" value="PGM2"/>
    <property type="match status" value="1"/>
</dbReference>
<proteinExistence type="inferred from homology"/>
<dbReference type="GO" id="GO:0004614">
    <property type="term" value="F:phosphoglucomutase activity"/>
    <property type="evidence" value="ECO:0007669"/>
    <property type="project" value="UniProtKB-EC"/>
</dbReference>
<keyword evidence="7" id="KW-0119">Carbohydrate metabolism</keyword>
<dbReference type="EC" id="5.4.2.2" evidence="6"/>
<dbReference type="SUPFAM" id="SSF55957">
    <property type="entry name" value="Phosphoglucomutase, C-terminal domain"/>
    <property type="match status" value="1"/>
</dbReference>
<feature type="domain" description="Alpha-D-phosphohexomutase C-terminal" evidence="16">
    <location>
        <begin position="503"/>
        <end position="531"/>
    </location>
</feature>
<feature type="domain" description="Alpha-D-phosphohexomutase alpha/beta/alpha" evidence="19">
    <location>
        <begin position="313"/>
        <end position="434"/>
    </location>
</feature>
<evidence type="ECO:0000256" key="2">
    <source>
        <dbReference type="ARBA" id="ARBA00001946"/>
    </source>
</evidence>
<evidence type="ECO:0000256" key="1">
    <source>
        <dbReference type="ARBA" id="ARBA00000443"/>
    </source>
</evidence>
<dbReference type="Gene3D" id="3.30.310.50">
    <property type="entry name" value="Alpha-D-phosphohexomutase, C-terminal domain"/>
    <property type="match status" value="1"/>
</dbReference>
<keyword evidence="8" id="KW-0597">Phosphoprotein</keyword>
<evidence type="ECO:0000259" key="17">
    <source>
        <dbReference type="Pfam" id="PF02878"/>
    </source>
</evidence>
<dbReference type="InterPro" id="IPR005843">
    <property type="entry name" value="A-D-PHexomutase_C"/>
</dbReference>
<dbReference type="RefSeq" id="WP_308446700.1">
    <property type="nucleotide sequence ID" value="NZ_BMDK01000001.1"/>
</dbReference>
<comment type="cofactor">
    <cofactor evidence="2">
        <name>Mg(2+)</name>
        <dbReference type="ChEBI" id="CHEBI:18420"/>
    </cofactor>
</comment>
<name>A0ABD5AVB5_STACR</name>
<evidence type="ECO:0000259" key="16">
    <source>
        <dbReference type="Pfam" id="PF00408"/>
    </source>
</evidence>
<dbReference type="InterPro" id="IPR016055">
    <property type="entry name" value="A-D-PHexomutase_a/b/a-I/II/III"/>
</dbReference>
<evidence type="ECO:0000313" key="20">
    <source>
        <dbReference type="EMBL" id="MDQ7175198.1"/>
    </source>
</evidence>
<evidence type="ECO:0000256" key="10">
    <source>
        <dbReference type="ARBA" id="ARBA00022842"/>
    </source>
</evidence>
<comment type="catalytic activity">
    <reaction evidence="1">
        <text>alpha-D-glucose 1-phosphate = alpha-D-glucose 6-phosphate</text>
        <dbReference type="Rhea" id="RHEA:23536"/>
        <dbReference type="ChEBI" id="CHEBI:58225"/>
        <dbReference type="ChEBI" id="CHEBI:58601"/>
        <dbReference type="EC" id="5.4.2.2"/>
    </reaction>
</comment>
<dbReference type="Pfam" id="PF02880">
    <property type="entry name" value="PGM_PMM_III"/>
    <property type="match status" value="1"/>
</dbReference>
<dbReference type="Gene3D" id="3.40.120.10">
    <property type="entry name" value="Alpha-D-Glucose-1,6-Bisphosphate, subunit A, domain 3"/>
    <property type="match status" value="3"/>
</dbReference>
<dbReference type="Pfam" id="PF02878">
    <property type="entry name" value="PGM_PMM_I"/>
    <property type="match status" value="1"/>
</dbReference>
<sequence length="550" mass="62511">MRILKAQWRSRLDESLVKDFYQQQDEAERNAAFEEQLKFGTAGIRSKFGLGPGRLNKFTVRKVAQGLAQLLRRHYVEPFVVIHYDTRFLSKEFAIEMAKVLATQSVYVMISEDYKSTPELSFAVRYLKADAGVMITASHNPSDYNGIKVYNSEGGQLMPEASEALSDTINQIDSALNIESNDWNALMKQGLIRYLPQSVTESYIEHVVAMYEGIQDQGAHILLTSLHGTSLPLSATILKRLGFLNFDIDEEQSIPDGAFPTCKTANPEDPVAFDHALKRAELAHADLIIATDPDADRFGIVERYEDGTYYFFNGNEIGLLLTYLRAQELKNCTQTPYIIKTIVTGATSDALAKYLGLNVIDVLTGFKYISDQLHQHESLNDKLVLAYEESHGYLLQDFSRDKDAIQCIPLLIKYKQLFHQKGTTLFNVLEDIYQQVGRYEDKTLSPKYEGQNGQQKIKTLMSEFRNFEASTLCGLTLSTIEDYQTSTIYHFDTDETTKMNFPVSDVIRFTFEEGFIAIRPSGTEPKMKIYFSLKVPDFEAIVEEFQETYL</sequence>
<keyword evidence="9 15" id="KW-0479">Metal-binding</keyword>
<evidence type="ECO:0000256" key="13">
    <source>
        <dbReference type="ARBA" id="ARBA00041398"/>
    </source>
</evidence>
<comment type="pathway">
    <text evidence="4">Lipid metabolism.</text>
</comment>
<feature type="domain" description="Alpha-D-phosphohexomutase alpha/beta/alpha" evidence="17">
    <location>
        <begin position="37"/>
        <end position="174"/>
    </location>
</feature>
<keyword evidence="10 15" id="KW-0460">Magnesium</keyword>
<evidence type="ECO:0000259" key="19">
    <source>
        <dbReference type="Pfam" id="PF02880"/>
    </source>
</evidence>
<evidence type="ECO:0000256" key="8">
    <source>
        <dbReference type="ARBA" id="ARBA00022553"/>
    </source>
</evidence>
<evidence type="ECO:0000256" key="9">
    <source>
        <dbReference type="ARBA" id="ARBA00022723"/>
    </source>
</evidence>
<comment type="caution">
    <text evidence="20">The sequence shown here is derived from an EMBL/GenBank/DDBJ whole genome shotgun (WGS) entry which is preliminary data.</text>
</comment>
<evidence type="ECO:0000256" key="14">
    <source>
        <dbReference type="ARBA" id="ARBA00041467"/>
    </source>
</evidence>
<keyword evidence="11 20" id="KW-0413">Isomerase</keyword>
<dbReference type="InterPro" id="IPR005846">
    <property type="entry name" value="A-D-PHexomutase_a/b/a-III"/>
</dbReference>
<accession>A0ABD5AVB5</accession>
<evidence type="ECO:0000313" key="21">
    <source>
        <dbReference type="Proteomes" id="UP001240157"/>
    </source>
</evidence>
<evidence type="ECO:0000256" key="11">
    <source>
        <dbReference type="ARBA" id="ARBA00023235"/>
    </source>
</evidence>
<evidence type="ECO:0000256" key="12">
    <source>
        <dbReference type="ARBA" id="ARBA00039995"/>
    </source>
</evidence>
<dbReference type="GO" id="GO:0046872">
    <property type="term" value="F:metal ion binding"/>
    <property type="evidence" value="ECO:0007669"/>
    <property type="project" value="UniProtKB-KW"/>
</dbReference>
<dbReference type="EMBL" id="JAVGJF010000017">
    <property type="protein sequence ID" value="MDQ7175198.1"/>
    <property type="molecule type" value="Genomic_DNA"/>
</dbReference>
<evidence type="ECO:0000256" key="3">
    <source>
        <dbReference type="ARBA" id="ARBA00005164"/>
    </source>
</evidence>
<dbReference type="PROSITE" id="PS00710">
    <property type="entry name" value="PGM_PMM"/>
    <property type="match status" value="1"/>
</dbReference>
<organism evidence="20 21">
    <name type="scientific">Staphylococcus chromogenes</name>
    <name type="common">Staphylococcus hyicus subsp. chromogenes</name>
    <dbReference type="NCBI Taxonomy" id="46126"/>
    <lineage>
        <taxon>Bacteria</taxon>
        <taxon>Bacillati</taxon>
        <taxon>Bacillota</taxon>
        <taxon>Bacilli</taxon>
        <taxon>Bacillales</taxon>
        <taxon>Staphylococcaceae</taxon>
        <taxon>Staphylococcus</taxon>
    </lineage>
</organism>
<dbReference type="InterPro" id="IPR005841">
    <property type="entry name" value="Alpha-D-phosphohexomutase_SF"/>
</dbReference>
<protein>
    <recommendedName>
        <fullName evidence="12">Phosphoglucomutase</fullName>
        <ecNumber evidence="6">5.4.2.2</ecNumber>
    </recommendedName>
    <alternativeName>
        <fullName evidence="14">Alpha-phosphoglucomutase</fullName>
    </alternativeName>
    <alternativeName>
        <fullName evidence="13">Glucose phosphomutase</fullName>
    </alternativeName>
</protein>
<evidence type="ECO:0000256" key="6">
    <source>
        <dbReference type="ARBA" id="ARBA00012728"/>
    </source>
</evidence>
<dbReference type="PRINTS" id="PR00509">
    <property type="entry name" value="PGMPMM"/>
</dbReference>
<dbReference type="InterPro" id="IPR016066">
    <property type="entry name" value="A-D-PHexomutase_CS"/>
</dbReference>
<evidence type="ECO:0000256" key="4">
    <source>
        <dbReference type="ARBA" id="ARBA00005189"/>
    </source>
</evidence>
<dbReference type="AlphaFoldDB" id="A0ABD5AVB5"/>
<comment type="pathway">
    <text evidence="3">Glycolipid metabolism; diglucosyl-diacylglycerol biosynthesis.</text>
</comment>
<evidence type="ECO:0000256" key="7">
    <source>
        <dbReference type="ARBA" id="ARBA00022526"/>
    </source>
</evidence>
<dbReference type="Proteomes" id="UP001240157">
    <property type="component" value="Unassembled WGS sequence"/>
</dbReference>
<comment type="similarity">
    <text evidence="5 15">Belongs to the phosphohexose mutase family.</text>
</comment>
<dbReference type="InterPro" id="IPR005844">
    <property type="entry name" value="A-D-PHexomutase_a/b/a-I"/>
</dbReference>